<evidence type="ECO:0000256" key="1">
    <source>
        <dbReference type="ARBA" id="ARBA00005194"/>
    </source>
</evidence>
<gene>
    <name evidence="6" type="ordered locus">TERTU_1618</name>
</gene>
<evidence type="ECO:0000259" key="5">
    <source>
        <dbReference type="PROSITE" id="PS52004"/>
    </source>
</evidence>
<sequence>MFGEAGQYTVRKNPEAIFEPFFMPTPLPLIVGFGGYNAAGRSSGHQAYQRMIFESLSAGDKAATLDSLAHLMGSPDLDPQSVLDGTLIRRIESSFFDVDNTAIGKNITLKAESTSPVSFDIAGRDLPHPIPEHWRADPLDEGGRRYKITIDSDQTLLLKCRSKMAVQSAGQLPTGFDPGSHYRSQHHPRGLQLAILAASDAVQSMGIDWQRIVSAVAPDEIGVYSSSVMSQLDNTGLGGMMQSRALASRVTSKQLALGLNTMPADFINAYVLGSVGITGGMTGACATFLYNLNQGVAEIKSGRRKVVVVGSAEAPIIPEIIDGYAAMSALATDADLCKLDGLAVGASPDFRRASRPFGENCGFTLAESAQYVVLMADDLAVQLGAQVFGAVPGVYINADGFKKSISAPGAGNYLTMAKAVGLARSLLGDEAIQQRSFVQAHGSSTPHNRTTESKIFDQVARAFGIEHWPVAAVKSYLGHSLGPASGDQMAATLGAFAQGVVPGIKTIDGVADDVFGARLHISNQDIDLGCGNIDVAFLNSKGFGGNNATATVLSPTVVNRYLERHYSGGQWTAFQDKQVQSRDDAARYLAAADKGDLRPIYEFGTRVIDEEEISISNTEITLPGFANPVSLGDNEGYDF</sequence>
<keyword evidence="7" id="KW-1185">Reference proteome</keyword>
<dbReference type="CDD" id="cd00828">
    <property type="entry name" value="elong_cond_enzymes"/>
    <property type="match status" value="1"/>
</dbReference>
<dbReference type="SUPFAM" id="SSF53901">
    <property type="entry name" value="Thiolase-like"/>
    <property type="match status" value="2"/>
</dbReference>
<dbReference type="STRING" id="377629.TERTU_1618"/>
<dbReference type="HOGENOM" id="CLU_030172_0_0_6"/>
<dbReference type="InterPro" id="IPR000794">
    <property type="entry name" value="Beta-ketoacyl_synthase"/>
</dbReference>
<dbReference type="GO" id="GO:0004315">
    <property type="term" value="F:3-oxoacyl-[acyl-carrier-protein] synthase activity"/>
    <property type="evidence" value="ECO:0007669"/>
    <property type="project" value="TreeGrafter"/>
</dbReference>
<accession>C5BTI5</accession>
<evidence type="ECO:0000256" key="2">
    <source>
        <dbReference type="ARBA" id="ARBA00008467"/>
    </source>
</evidence>
<evidence type="ECO:0000256" key="3">
    <source>
        <dbReference type="ARBA" id="ARBA00022679"/>
    </source>
</evidence>
<dbReference type="EMBL" id="CP001614">
    <property type="protein sequence ID" value="ACR13543.1"/>
    <property type="molecule type" value="Genomic_DNA"/>
</dbReference>
<evidence type="ECO:0000313" key="6">
    <source>
        <dbReference type="EMBL" id="ACR13543.1"/>
    </source>
</evidence>
<dbReference type="InterPro" id="IPR014031">
    <property type="entry name" value="Ketoacyl_synth_C"/>
</dbReference>
<organism evidence="6 7">
    <name type="scientific">Teredinibacter turnerae (strain ATCC 39867 / T7901)</name>
    <dbReference type="NCBI Taxonomy" id="377629"/>
    <lineage>
        <taxon>Bacteria</taxon>
        <taxon>Pseudomonadati</taxon>
        <taxon>Pseudomonadota</taxon>
        <taxon>Gammaproteobacteria</taxon>
        <taxon>Cellvibrionales</taxon>
        <taxon>Cellvibrionaceae</taxon>
        <taxon>Teredinibacter</taxon>
    </lineage>
</organism>
<dbReference type="PROSITE" id="PS52004">
    <property type="entry name" value="KS3_2"/>
    <property type="match status" value="1"/>
</dbReference>
<dbReference type="eggNOG" id="COG0304">
    <property type="taxonomic scope" value="Bacteria"/>
</dbReference>
<comment type="pathway">
    <text evidence="1">Lipid metabolism; fatty acid biosynthesis.</text>
</comment>
<dbReference type="KEGG" id="ttu:TERTU_1618"/>
<dbReference type="InterPro" id="IPR047224">
    <property type="entry name" value="FAS_alpha_su_C"/>
</dbReference>
<dbReference type="InterPro" id="IPR016039">
    <property type="entry name" value="Thiolase-like"/>
</dbReference>
<dbReference type="Pfam" id="PF00109">
    <property type="entry name" value="ketoacyl-synt"/>
    <property type="match status" value="1"/>
</dbReference>
<dbReference type="Gene3D" id="3.40.47.10">
    <property type="match status" value="1"/>
</dbReference>
<dbReference type="Pfam" id="PF02801">
    <property type="entry name" value="Ketoacyl-synt_C"/>
    <property type="match status" value="1"/>
</dbReference>
<dbReference type="Proteomes" id="UP000009080">
    <property type="component" value="Chromosome"/>
</dbReference>
<feature type="domain" description="Ketosynthase family 3 (KS3)" evidence="5">
    <location>
        <begin position="114"/>
        <end position="554"/>
    </location>
</feature>
<dbReference type="InterPro" id="IPR014030">
    <property type="entry name" value="Ketoacyl_synth_N"/>
</dbReference>
<dbReference type="PANTHER" id="PTHR11712">
    <property type="entry name" value="POLYKETIDE SYNTHASE-RELATED"/>
    <property type="match status" value="1"/>
</dbReference>
<dbReference type="InterPro" id="IPR020841">
    <property type="entry name" value="PKS_Beta-ketoAc_synthase_dom"/>
</dbReference>
<name>C5BTI5_TERTT</name>
<proteinExistence type="inferred from homology"/>
<protein>
    <submittedName>
        <fullName evidence="6">Beta-ketoacyl synthase</fullName>
    </submittedName>
</protein>
<comment type="similarity">
    <text evidence="2 4">Belongs to the thiolase-like superfamily. Beta-ketoacyl-ACP synthases family.</text>
</comment>
<keyword evidence="3 4" id="KW-0808">Transferase</keyword>
<reference evidence="6 7" key="1">
    <citation type="journal article" date="2009" name="PLoS ONE">
        <title>The complete genome of Teredinibacter turnerae T7901: an intracellular endosymbiont of marine wood-boring bivalves (shipworms).</title>
        <authorList>
            <person name="Yang J.C."/>
            <person name="Madupu R."/>
            <person name="Durkin A.S."/>
            <person name="Ekborg N.A."/>
            <person name="Pedamallu C.S."/>
            <person name="Hostetler J.B."/>
            <person name="Radune D."/>
            <person name="Toms B.S."/>
            <person name="Henrissat B."/>
            <person name="Coutinho P.M."/>
            <person name="Schwarz S."/>
            <person name="Field L."/>
            <person name="Trindade-Silva A.E."/>
            <person name="Soares C.A.G."/>
            <person name="Elshahawi S."/>
            <person name="Hanora A."/>
            <person name="Schmidt E.W."/>
            <person name="Haygood M.G."/>
            <person name="Posfai J."/>
            <person name="Benner J."/>
            <person name="Madinger C."/>
            <person name="Nove J."/>
            <person name="Anton B."/>
            <person name="Chaudhary K."/>
            <person name="Foster J."/>
            <person name="Holman A."/>
            <person name="Kumar S."/>
            <person name="Lessard P.A."/>
            <person name="Luyten Y.A."/>
            <person name="Slatko B."/>
            <person name="Wood N."/>
            <person name="Wu B."/>
            <person name="Teplitski M."/>
            <person name="Mougous J.D."/>
            <person name="Ward N."/>
            <person name="Eisen J.A."/>
            <person name="Badger J.H."/>
            <person name="Distel D.L."/>
        </authorList>
    </citation>
    <scope>NUCLEOTIDE SEQUENCE [LARGE SCALE GENOMIC DNA]</scope>
    <source>
        <strain evidence="7">ATCC 39867 / T7901</strain>
    </source>
</reference>
<dbReference type="AlphaFoldDB" id="C5BTI5"/>
<dbReference type="PANTHER" id="PTHR11712:SF336">
    <property type="entry name" value="3-OXOACYL-[ACYL-CARRIER-PROTEIN] SYNTHASE, MITOCHONDRIAL"/>
    <property type="match status" value="1"/>
</dbReference>
<dbReference type="GO" id="GO:0006633">
    <property type="term" value="P:fatty acid biosynthetic process"/>
    <property type="evidence" value="ECO:0007669"/>
    <property type="project" value="TreeGrafter"/>
</dbReference>
<evidence type="ECO:0000256" key="4">
    <source>
        <dbReference type="RuleBase" id="RU003694"/>
    </source>
</evidence>
<evidence type="ECO:0000313" key="7">
    <source>
        <dbReference type="Proteomes" id="UP000009080"/>
    </source>
</evidence>
<dbReference type="GO" id="GO:0005829">
    <property type="term" value="C:cytosol"/>
    <property type="evidence" value="ECO:0007669"/>
    <property type="project" value="TreeGrafter"/>
</dbReference>